<feature type="domain" description="PIN-like" evidence="1">
    <location>
        <begin position="5"/>
        <end position="100"/>
    </location>
</feature>
<reference evidence="2 3" key="1">
    <citation type="submission" date="2017-09" db="EMBL/GenBank/DDBJ databases">
        <authorList>
            <person name="Ehlers B."/>
            <person name="Leendertz F.H."/>
        </authorList>
    </citation>
    <scope>NUCLEOTIDE SEQUENCE [LARGE SCALE GENOMIC DNA]</scope>
    <source>
        <strain evidence="2 3">DSM 16848</strain>
    </source>
</reference>
<gene>
    <name evidence="2" type="ORF">SAMN02746062_01996</name>
</gene>
<evidence type="ECO:0000313" key="3">
    <source>
        <dbReference type="Proteomes" id="UP000219669"/>
    </source>
</evidence>
<name>A0A286EH61_9NEIS</name>
<dbReference type="OrthoDB" id="9791898at2"/>
<keyword evidence="3" id="KW-1185">Reference proteome</keyword>
<evidence type="ECO:0000313" key="2">
    <source>
        <dbReference type="EMBL" id="SOD70134.1"/>
    </source>
</evidence>
<protein>
    <recommendedName>
        <fullName evidence="1">PIN-like domain-containing protein</fullName>
    </recommendedName>
</protein>
<dbReference type="Proteomes" id="UP000219669">
    <property type="component" value="Unassembled WGS sequence"/>
</dbReference>
<sequence>MKHLMIDYENIHRANVNNIPADTHIWLFIGANQIAPSIEQFDFLFQHFGAERVNIIKVYWAAPNALDFCLSYHLGKIIQSDKEAQVWILSRDQGFNVLVKQVCMEEKNNKVATAINLADAIEKINAFHQPQNAPTDTPPVAETPIQAAESTENPTEEQNNKVVVHLSSEQLNRQYMARTFGLLREAAKSNLLTFKRREILETNLARHFKQKIWQNAPEIVCEDADLQQYIHQAINRSIERGFIVENENGTLTYLFGDDDFVAHAQRHYFANPDVLPKKTHAALSQLKTIANMWNCVPLEETAQNWLQKFQEKQLLWVCGQSVSYVSENEARDMELKARFLSRLNSEMGVKFSPNTQSALKKGIREKAAEALVSLSEQEIYKIVANLINSKRVFVNGDDLMWASRPAPSNHYNNGNAPKKNFYNKKNQDPTRESWERVLHMMKSPNRPSSLIALRAHLINSLSSLNQTESDIDRWVRKLVDEGYVFIEAESGRVIYR</sequence>
<dbReference type="AlphaFoldDB" id="A0A286EH61"/>
<evidence type="ECO:0000259" key="1">
    <source>
        <dbReference type="Pfam" id="PF18475"/>
    </source>
</evidence>
<dbReference type="InterPro" id="IPR041494">
    <property type="entry name" value="PIN7"/>
</dbReference>
<dbReference type="RefSeq" id="WP_097114947.1">
    <property type="nucleotide sequence ID" value="NZ_CP083931.1"/>
</dbReference>
<proteinExistence type="predicted"/>
<organism evidence="2 3">
    <name type="scientific">Alysiella filiformis DSM 16848</name>
    <dbReference type="NCBI Taxonomy" id="1120981"/>
    <lineage>
        <taxon>Bacteria</taxon>
        <taxon>Pseudomonadati</taxon>
        <taxon>Pseudomonadota</taxon>
        <taxon>Betaproteobacteria</taxon>
        <taxon>Neisseriales</taxon>
        <taxon>Neisseriaceae</taxon>
        <taxon>Alysiella</taxon>
    </lineage>
</organism>
<accession>A0A286EH61</accession>
<dbReference type="EMBL" id="OCNF01000022">
    <property type="protein sequence ID" value="SOD70134.1"/>
    <property type="molecule type" value="Genomic_DNA"/>
</dbReference>
<dbReference type="Pfam" id="PF18475">
    <property type="entry name" value="PIN7"/>
    <property type="match status" value="1"/>
</dbReference>